<dbReference type="InterPro" id="IPR000182">
    <property type="entry name" value="GNAT_dom"/>
</dbReference>
<accession>A0A142VWH2</accession>
<dbReference type="GO" id="GO:0016747">
    <property type="term" value="F:acyltransferase activity, transferring groups other than amino-acyl groups"/>
    <property type="evidence" value="ECO:0007669"/>
    <property type="project" value="InterPro"/>
</dbReference>
<dbReference type="STRING" id="1219058.AOA14_05570"/>
<dbReference type="InterPro" id="IPR051531">
    <property type="entry name" value="N-acetyltransferase"/>
</dbReference>
<dbReference type="InterPro" id="IPR016181">
    <property type="entry name" value="Acyl_CoA_acyltransferase"/>
</dbReference>
<name>A0A142VWH2_9SPHN</name>
<proteinExistence type="predicted"/>
<dbReference type="Pfam" id="PF13302">
    <property type="entry name" value="Acetyltransf_3"/>
    <property type="match status" value="1"/>
</dbReference>
<dbReference type="SUPFAM" id="SSF55729">
    <property type="entry name" value="Acyl-CoA N-acyltransferases (Nat)"/>
    <property type="match status" value="1"/>
</dbReference>
<dbReference type="EMBL" id="CP013342">
    <property type="protein sequence ID" value="AMU94072.1"/>
    <property type="molecule type" value="Genomic_DNA"/>
</dbReference>
<organism evidence="2 3">
    <name type="scientific">Sphingopyxis terrae subsp. terrae NBRC 15098</name>
    <dbReference type="NCBI Taxonomy" id="1219058"/>
    <lineage>
        <taxon>Bacteria</taxon>
        <taxon>Pseudomonadati</taxon>
        <taxon>Pseudomonadota</taxon>
        <taxon>Alphaproteobacteria</taxon>
        <taxon>Sphingomonadales</taxon>
        <taxon>Sphingomonadaceae</taxon>
        <taxon>Sphingopyxis</taxon>
    </lineage>
</organism>
<feature type="domain" description="N-acetyltransferase" evidence="1">
    <location>
        <begin position="7"/>
        <end position="175"/>
    </location>
</feature>
<dbReference type="PROSITE" id="PS51186">
    <property type="entry name" value="GNAT"/>
    <property type="match status" value="1"/>
</dbReference>
<evidence type="ECO:0000313" key="3">
    <source>
        <dbReference type="Proteomes" id="UP000076234"/>
    </source>
</evidence>
<sequence length="180" mass="20665">MIETERLVLRSWRESDLAPFQQICSDPDVMATLGPPLDMAATATRIEWMQRHESEHGHCFWALERREDARLIGWCGVIRGDIDPVRDMLEIGWRLARDCWGAGYASEAARAATAWSFANRDDDEIRAITWEGNGRSRAVMERLGMGYCTGLDFDHPKLDAGDRLRRHVTYSLSRADWLRV</sequence>
<dbReference type="PANTHER" id="PTHR43792">
    <property type="entry name" value="GNAT FAMILY, PUTATIVE (AFU_ORTHOLOGUE AFUA_3G00765)-RELATED-RELATED"/>
    <property type="match status" value="1"/>
</dbReference>
<reference evidence="3" key="1">
    <citation type="submission" date="2015-11" db="EMBL/GenBank/DDBJ databases">
        <title>Complete genome sequence of a polyethylene glycol-degrading strain Sphingopyxis terrae strain 203-1 (NBRC 15098).</title>
        <authorList>
            <person name="Yoshiyuki O."/>
            <person name="Shouta N."/>
            <person name="Nagata Y."/>
            <person name="Numata M."/>
            <person name="Tsuchikane K."/>
            <person name="Hosoyama A."/>
            <person name="Yamazoe A."/>
            <person name="Tsuda M."/>
            <person name="Fujita N."/>
            <person name="Kawai F."/>
        </authorList>
    </citation>
    <scope>NUCLEOTIDE SEQUENCE [LARGE SCALE GENOMIC DNA]</scope>
    <source>
        <strain evidence="3">203-1</strain>
    </source>
</reference>
<dbReference type="PANTHER" id="PTHR43792:SF1">
    <property type="entry name" value="N-ACETYLTRANSFERASE DOMAIN-CONTAINING PROTEIN"/>
    <property type="match status" value="1"/>
</dbReference>
<dbReference type="Proteomes" id="UP000076234">
    <property type="component" value="Chromosome"/>
</dbReference>
<evidence type="ECO:0000313" key="2">
    <source>
        <dbReference type="EMBL" id="AMU94072.1"/>
    </source>
</evidence>
<dbReference type="AlphaFoldDB" id="A0A142VWH2"/>
<gene>
    <name evidence="2" type="ORF">AOA14_05570</name>
</gene>
<dbReference type="Gene3D" id="3.40.630.30">
    <property type="match status" value="1"/>
</dbReference>
<evidence type="ECO:0000259" key="1">
    <source>
        <dbReference type="PROSITE" id="PS51186"/>
    </source>
</evidence>
<protein>
    <recommendedName>
        <fullName evidence="1">N-acetyltransferase domain-containing protein</fullName>
    </recommendedName>
</protein>
<dbReference type="KEGG" id="ster:AOA14_05570"/>
<dbReference type="RefSeq" id="WP_062901089.1">
    <property type="nucleotide sequence ID" value="NZ_CP013342.1"/>
</dbReference>
<reference evidence="2 3" key="2">
    <citation type="journal article" date="2016" name="Genome Announc.">
        <title>Complete Genome Sequence of Sphingopyxis terrae Strain 203-1 (NBRC 111660), a Polyethylene Glycol Degrader.</title>
        <authorList>
            <person name="Ohtsubo Y."/>
            <person name="Nonoyama S."/>
            <person name="Nagata Y."/>
            <person name="Numata M."/>
            <person name="Tsuchikane K."/>
            <person name="Hosoyama A."/>
            <person name="Yamazoe A."/>
            <person name="Tsuda M."/>
            <person name="Fujita N."/>
            <person name="Kawai F."/>
        </authorList>
    </citation>
    <scope>NUCLEOTIDE SEQUENCE [LARGE SCALE GENOMIC DNA]</scope>
    <source>
        <strain evidence="2 3">203-1</strain>
    </source>
</reference>